<dbReference type="Pfam" id="PF01627">
    <property type="entry name" value="Hpt"/>
    <property type="match status" value="1"/>
</dbReference>
<name>A0ABX1NSA7_9RHOO</name>
<reference evidence="4 5" key="1">
    <citation type="submission" date="2019-12" db="EMBL/GenBank/DDBJ databases">
        <title>Comparative genomics gives insights into the taxonomy of the Azoarcus-Aromatoleum group and reveals separate origins of nif in the plant-associated Azoarcus and non-plant-associated Aromatoleum sub-groups.</title>
        <authorList>
            <person name="Lafos M."/>
            <person name="Maluk M."/>
            <person name="Batista M."/>
            <person name="Junghare M."/>
            <person name="Carmona M."/>
            <person name="Faoro H."/>
            <person name="Cruz L.M."/>
            <person name="Battistoni F."/>
            <person name="De Souza E."/>
            <person name="Pedrosa F."/>
            <person name="Chen W.-M."/>
            <person name="Poole P.S."/>
            <person name="Dixon R.A."/>
            <person name="James E.K."/>
        </authorList>
    </citation>
    <scope>NUCLEOTIDE SEQUENCE [LARGE SCALE GENOMIC DNA]</scope>
    <source>
        <strain evidence="4 5">PbN1</strain>
    </source>
</reference>
<dbReference type="SUPFAM" id="SSF47226">
    <property type="entry name" value="Histidine-containing phosphotransfer domain, HPT domain"/>
    <property type="match status" value="1"/>
</dbReference>
<evidence type="ECO:0000313" key="5">
    <source>
        <dbReference type="Proteomes" id="UP000633943"/>
    </source>
</evidence>
<evidence type="ECO:0000313" key="4">
    <source>
        <dbReference type="EMBL" id="NMG14566.1"/>
    </source>
</evidence>
<evidence type="ECO:0000259" key="3">
    <source>
        <dbReference type="PROSITE" id="PS50894"/>
    </source>
</evidence>
<keyword evidence="1" id="KW-0902">Two-component regulatory system</keyword>
<comment type="caution">
    <text evidence="4">The sequence shown here is derived from an EMBL/GenBank/DDBJ whole genome shotgun (WGS) entry which is preliminary data.</text>
</comment>
<sequence>MQDEPLFDRRATLDNLGQDLALMRLMAQTFIDDIPRMFAELRAALSCGDGPAAVRASHSLKGSAANFGAAPLVGWVGGMERDCRAGDLAGASARTDEAARLTAVLVAELWAELSGPA</sequence>
<dbReference type="PROSITE" id="PS50894">
    <property type="entry name" value="HPT"/>
    <property type="match status" value="1"/>
</dbReference>
<proteinExistence type="predicted"/>
<dbReference type="InterPro" id="IPR036641">
    <property type="entry name" value="HPT_dom_sf"/>
</dbReference>
<protein>
    <recommendedName>
        <fullName evidence="3">HPt domain-containing protein</fullName>
    </recommendedName>
</protein>
<dbReference type="Gene3D" id="1.20.120.160">
    <property type="entry name" value="HPT domain"/>
    <property type="match status" value="1"/>
</dbReference>
<evidence type="ECO:0000256" key="1">
    <source>
        <dbReference type="ARBA" id="ARBA00023012"/>
    </source>
</evidence>
<accession>A0ABX1NSA7</accession>
<keyword evidence="5" id="KW-1185">Reference proteome</keyword>
<gene>
    <name evidence="4" type="ORF">GPA24_03235</name>
</gene>
<dbReference type="InterPro" id="IPR008207">
    <property type="entry name" value="Sig_transdc_His_kin_Hpt_dom"/>
</dbReference>
<dbReference type="CDD" id="cd00088">
    <property type="entry name" value="HPT"/>
    <property type="match status" value="1"/>
</dbReference>
<feature type="domain" description="HPt" evidence="3">
    <location>
        <begin position="19"/>
        <end position="116"/>
    </location>
</feature>
<organism evidence="4 5">
    <name type="scientific">Aromatoleum bremense</name>
    <dbReference type="NCBI Taxonomy" id="76115"/>
    <lineage>
        <taxon>Bacteria</taxon>
        <taxon>Pseudomonadati</taxon>
        <taxon>Pseudomonadota</taxon>
        <taxon>Betaproteobacteria</taxon>
        <taxon>Rhodocyclales</taxon>
        <taxon>Rhodocyclaceae</taxon>
        <taxon>Aromatoleum</taxon>
    </lineage>
</organism>
<dbReference type="SMART" id="SM00073">
    <property type="entry name" value="HPT"/>
    <property type="match status" value="1"/>
</dbReference>
<evidence type="ECO:0000256" key="2">
    <source>
        <dbReference type="PROSITE-ProRule" id="PRU00110"/>
    </source>
</evidence>
<dbReference type="RefSeq" id="WP_210147503.1">
    <property type="nucleotide sequence ID" value="NZ_CP059467.1"/>
</dbReference>
<dbReference type="EMBL" id="WTVP01000005">
    <property type="protein sequence ID" value="NMG14566.1"/>
    <property type="molecule type" value="Genomic_DNA"/>
</dbReference>
<keyword evidence="2" id="KW-0597">Phosphoprotein</keyword>
<dbReference type="Proteomes" id="UP000633943">
    <property type="component" value="Unassembled WGS sequence"/>
</dbReference>
<feature type="modified residue" description="Phosphohistidine" evidence="2">
    <location>
        <position position="58"/>
    </location>
</feature>